<feature type="compositionally biased region" description="Polar residues" evidence="1">
    <location>
        <begin position="963"/>
        <end position="973"/>
    </location>
</feature>
<dbReference type="GeneID" id="37024177"/>
<feature type="region of interest" description="Disordered" evidence="1">
    <location>
        <begin position="242"/>
        <end position="317"/>
    </location>
</feature>
<feature type="compositionally biased region" description="Polar residues" evidence="1">
    <location>
        <begin position="1398"/>
        <end position="1431"/>
    </location>
</feature>
<feature type="compositionally biased region" description="Polar residues" evidence="1">
    <location>
        <begin position="887"/>
        <end position="931"/>
    </location>
</feature>
<feature type="region of interest" description="Disordered" evidence="1">
    <location>
        <begin position="652"/>
        <end position="671"/>
    </location>
</feature>
<feature type="compositionally biased region" description="Polar residues" evidence="1">
    <location>
        <begin position="837"/>
        <end position="860"/>
    </location>
</feature>
<feature type="region of interest" description="Disordered" evidence="1">
    <location>
        <begin position="760"/>
        <end position="936"/>
    </location>
</feature>
<feature type="region of interest" description="Disordered" evidence="1">
    <location>
        <begin position="494"/>
        <end position="602"/>
    </location>
</feature>
<feature type="compositionally biased region" description="Low complexity" evidence="1">
    <location>
        <begin position="155"/>
        <end position="170"/>
    </location>
</feature>
<feature type="compositionally biased region" description="Acidic residues" evidence="1">
    <location>
        <begin position="303"/>
        <end position="316"/>
    </location>
</feature>
<feature type="region of interest" description="Disordered" evidence="1">
    <location>
        <begin position="1133"/>
        <end position="1553"/>
    </location>
</feature>
<evidence type="ECO:0000313" key="2">
    <source>
        <dbReference type="EMBL" id="PWN35788.1"/>
    </source>
</evidence>
<dbReference type="EMBL" id="KZ819603">
    <property type="protein sequence ID" value="PWN35788.1"/>
    <property type="molecule type" value="Genomic_DNA"/>
</dbReference>
<feature type="region of interest" description="Disordered" evidence="1">
    <location>
        <begin position="1894"/>
        <end position="1934"/>
    </location>
</feature>
<name>A0A316VFF0_9BASI</name>
<feature type="compositionally biased region" description="Low complexity" evidence="1">
    <location>
        <begin position="1257"/>
        <end position="1266"/>
    </location>
</feature>
<proteinExistence type="predicted"/>
<feature type="compositionally biased region" description="Polar residues" evidence="1">
    <location>
        <begin position="1291"/>
        <end position="1303"/>
    </location>
</feature>
<feature type="compositionally biased region" description="Polar residues" evidence="1">
    <location>
        <begin position="2095"/>
        <end position="2104"/>
    </location>
</feature>
<feature type="compositionally biased region" description="Polar residues" evidence="1">
    <location>
        <begin position="508"/>
        <end position="519"/>
    </location>
</feature>
<reference evidence="2 3" key="1">
    <citation type="journal article" date="2018" name="Mol. Biol. Evol.">
        <title>Broad Genomic Sampling Reveals a Smut Pathogenic Ancestry of the Fungal Clade Ustilaginomycotina.</title>
        <authorList>
            <person name="Kijpornyongpan T."/>
            <person name="Mondo S.J."/>
            <person name="Barry K."/>
            <person name="Sandor L."/>
            <person name="Lee J."/>
            <person name="Lipzen A."/>
            <person name="Pangilinan J."/>
            <person name="LaButti K."/>
            <person name="Hainaut M."/>
            <person name="Henrissat B."/>
            <person name="Grigoriev I.V."/>
            <person name="Spatafora J.W."/>
            <person name="Aime M.C."/>
        </authorList>
    </citation>
    <scope>NUCLEOTIDE SEQUENCE [LARGE SCALE GENOMIC DNA]</scope>
    <source>
        <strain evidence="2 3">MCA 3882</strain>
    </source>
</reference>
<feature type="region of interest" description="Disordered" evidence="1">
    <location>
        <begin position="1"/>
        <end position="74"/>
    </location>
</feature>
<feature type="compositionally biased region" description="Acidic residues" evidence="1">
    <location>
        <begin position="861"/>
        <end position="880"/>
    </location>
</feature>
<feature type="compositionally biased region" description="Polar residues" evidence="1">
    <location>
        <begin position="199"/>
        <end position="213"/>
    </location>
</feature>
<dbReference type="InParanoid" id="A0A316VFF0"/>
<feature type="compositionally biased region" description="Basic and acidic residues" evidence="1">
    <location>
        <begin position="242"/>
        <end position="252"/>
    </location>
</feature>
<feature type="compositionally biased region" description="Polar residues" evidence="1">
    <location>
        <begin position="44"/>
        <end position="62"/>
    </location>
</feature>
<protein>
    <submittedName>
        <fullName evidence="2">Uncharacterized protein</fullName>
    </submittedName>
</protein>
<feature type="region of interest" description="Disordered" evidence="1">
    <location>
        <begin position="1817"/>
        <end position="1854"/>
    </location>
</feature>
<feature type="region of interest" description="Disordered" evidence="1">
    <location>
        <begin position="2127"/>
        <end position="2155"/>
    </location>
</feature>
<feature type="compositionally biased region" description="Basic and acidic residues" evidence="1">
    <location>
        <begin position="431"/>
        <end position="448"/>
    </location>
</feature>
<feature type="compositionally biased region" description="Polar residues" evidence="1">
    <location>
        <begin position="721"/>
        <end position="733"/>
    </location>
</feature>
<sequence length="2155" mass="230481">MPNPFKRRPSAASSPSNKGAGLIGKNAKAGSIPHGIRIAANSRADASSEGNQQPQSSQQRLDPTNLLPPESDYRTSLIMPHLTKRFTLLRAPDGTMVTPEAMRAHLRAQRARARATGVPGTQCFLTEEEEDEIIDQLRRQTRMEEMEEWEASVKQQQRQQQQQQQVDQMQFGGTDGFGSWSTPYQGHQRSDSKIDESITESFSNLRDSTSNSARSDEQHVATGRLFSSSSSNRDFAYMKEVEKSRAAKRGGDESSFDQESNREESDQRFIPVLQGIQDEESDAEKTSRGESLTPIGAHRIEIESESYDDTPEEDAMPGDFLVASHRESRRLSAPRLDDNVDTVRENDNSFLTPNAAARPRHRNSELLTTLTPEAFNRVSMALEEVYEMVSGRVEDSEGEGGEDDLEDERSGATLLAYDSESGPSYEDDQLSEERESLEDTRQAKRPSFESETNSFTSARSEVAASAFEGHGTSSRAEALSGIGNAAAAFVNISPDDRATSPSAPAGWSVSQPSGLNQRTPLADSRRGQPTRHVAGKSSMGSSSAASVVSLQSNRQDSPSLRRPLHTPPFDAVPSSAKSYNGSSSSPLTSTLPPSSGTESAMISPLAAGFHLAGGSTGQTEAETKAASAAAAAAATAAGVAASNFVAQAQQQQREISSNRASGQMITSDSSATIVPTSEITVAYPQSEPVESEVLAEQQQDEQPVERLSQPSGPTDLVSVPVIQSPSRPSAAENQVLSANAIAARSPKYFPTATNRSMQSYATGFRTAAPPTADSVQSSTNRSEETDRSQFTSANVNQTSGSSSDASNHGQAGKGQTGILEMPPVSSAKGPIGADSDLSASHSQSAKSQTFPIKSGISMQISEDDPSRDERFEEQDDIEDDVWARVARNTSSTLDPSSVTHSNNTSDSKMIGNATRSSDAHPTSLSPNSAGIVSSHDALTEKSGLSMDELHKIQNDLVRSANAKQNAEFNTQESAAKLEKAREKARMISADRSRNSSGTNSDSRNTSLDTSRRELENITKSAENKVRTDEVPVNRSSEPGQKSSLPFKSSDPRTSSNLQRETSSRSFRSQVMYDVTSSHRPTSPPPRTHKTSLSNLPTLQDLSMGVAPVRTTAGAADRNSTSLISMLETSARVHDQLSASDGQPGNSGISGAIAEEEGGGTEEFEDVTVEDGFGGFTSERRKRLPRSQSHDVLSSSRLQDTEDAQDETDKPSEFSPKSFRSEPGADREGEGDDAGDTSWSRLPGEGPFVSSNLIDDVAAQARAATQALKGQNGQRPKMRSKSLGKVRKNLSKAISQPQLVSTTQRMEHTQGLTHVDDTLRKKDSNKRPPFPQEMRSSSLTPASSPVVKSTTPTLQQQQATRKVSPNQPSTQKGNTASADRVLQAQSPRSPSDMRRLRSGSANTVQSRSISPTDYKTSSPTDYKAQTLSARKNSSASGHLRRSSSFGHRGQLDGSISPSAQISPARSASINAHSTNSPSANSPYGEKGQTGLSRLLTRFRGRKASELPAVIEPYPSDGQSPTAARSSPALSNMTTPNATSSPVFLTPKESPSQAQVSPDKAETFAGRLAMPSQLGYSSLADMFSPTTDGQIPPRSTSQNGKTLASQESPLTGPRSPTGQTPALAPAAPIHARLARGASTVDGAQKPPLPAVESLNMSKRKSARETIIRRTIIVSTYDPGVEDRRKSVSASRKGSVRKSAVTQPPQQNSTHSTPSHHHRRTSSTTSSKARRSIQDRPPTPPGPDGVSGTHRRKLSQEVKTKPLPPTAKNVYEAPTQAPIMTPSASLGIPQSGSRSNAGSASRASNVSGYGASLYDLYDRDDDDDASLTTGNAQNRSSALVPPNDPSHRSSNMIRQMSDGTNTGARHIEVTERADGSVIWQVIAGLADRSSVYTSSIGYGGGHSRQNSDTSQYSFMRSPPQNGSFGMSSPMGKPNALADEDGRSLFARTPTKKTFSIDGDGYVPPLPNMNELNQSVDTATASQQAQQLDFEMATTTAGQAATRIVYTSDAELAALLESLAGPDKSSAKFAFQRVYEEENEGKDGGVNGIGSQDTALASIPSTSSQKNARSSAQDGSLNSVSGVTSPRQSQKTGRPVSIWTESELNNDPTGALRSQRFKIEAEIYSLLQRETAMAASPPPNDIQMSPAENVKSRIGQSQR</sequence>
<feature type="compositionally biased region" description="Low complexity" evidence="1">
    <location>
        <begin position="574"/>
        <end position="597"/>
    </location>
</feature>
<feature type="compositionally biased region" description="Polar residues" evidence="1">
    <location>
        <begin position="1033"/>
        <end position="1068"/>
    </location>
</feature>
<accession>A0A316VFF0</accession>
<evidence type="ECO:0000256" key="1">
    <source>
        <dbReference type="SAM" id="MobiDB-lite"/>
    </source>
</evidence>
<feature type="compositionally biased region" description="Basic and acidic residues" evidence="1">
    <location>
        <begin position="1313"/>
        <end position="1325"/>
    </location>
</feature>
<feature type="region of interest" description="Disordered" evidence="1">
    <location>
        <begin position="1577"/>
        <end position="1621"/>
    </location>
</feature>
<feature type="compositionally biased region" description="Basic and acidic residues" evidence="1">
    <location>
        <begin position="329"/>
        <end position="347"/>
    </location>
</feature>
<feature type="compositionally biased region" description="Polar residues" evidence="1">
    <location>
        <begin position="1823"/>
        <end position="1834"/>
    </location>
</feature>
<feature type="region of interest" description="Disordered" evidence="1">
    <location>
        <begin position="329"/>
        <end position="359"/>
    </location>
</feature>
<feature type="compositionally biased region" description="Polar residues" evidence="1">
    <location>
        <begin position="2055"/>
        <end position="2088"/>
    </location>
</feature>
<feature type="compositionally biased region" description="Polar residues" evidence="1">
    <location>
        <begin position="1845"/>
        <end position="1854"/>
    </location>
</feature>
<feature type="region of interest" description="Disordered" evidence="1">
    <location>
        <begin position="963"/>
        <end position="1119"/>
    </location>
</feature>
<feature type="region of interest" description="Disordered" evidence="1">
    <location>
        <begin position="1677"/>
        <end position="1803"/>
    </location>
</feature>
<feature type="compositionally biased region" description="Basic and acidic residues" evidence="1">
    <location>
        <begin position="1009"/>
        <end position="1031"/>
    </location>
</feature>
<feature type="compositionally biased region" description="Polar residues" evidence="1">
    <location>
        <begin position="994"/>
        <end position="1008"/>
    </location>
</feature>
<feature type="region of interest" description="Disordered" evidence="1">
    <location>
        <begin position="685"/>
        <end position="733"/>
    </location>
</feature>
<feature type="compositionally biased region" description="Acidic residues" evidence="1">
    <location>
        <begin position="1153"/>
        <end position="1168"/>
    </location>
</feature>
<feature type="region of interest" description="Disordered" evidence="1">
    <location>
        <begin position="2055"/>
        <end position="2109"/>
    </location>
</feature>
<feature type="compositionally biased region" description="Basic residues" evidence="1">
    <location>
        <begin position="1275"/>
        <end position="1289"/>
    </location>
</feature>
<feature type="compositionally biased region" description="Basic and acidic residues" evidence="1">
    <location>
        <begin position="1218"/>
        <end position="1227"/>
    </location>
</feature>
<feature type="compositionally biased region" description="Low complexity" evidence="1">
    <location>
        <begin position="1788"/>
        <end position="1803"/>
    </location>
</feature>
<feature type="compositionally biased region" description="Basic and acidic residues" evidence="1">
    <location>
        <begin position="975"/>
        <end position="993"/>
    </location>
</feature>
<feature type="compositionally biased region" description="Polar residues" evidence="1">
    <location>
        <begin position="788"/>
        <end position="809"/>
    </location>
</feature>
<dbReference type="STRING" id="1280837.A0A316VFF0"/>
<feature type="compositionally biased region" description="Polar residues" evidence="1">
    <location>
        <begin position="449"/>
        <end position="459"/>
    </location>
</feature>
<feature type="compositionally biased region" description="Polar residues" evidence="1">
    <location>
        <begin position="1333"/>
        <end position="1388"/>
    </location>
</feature>
<dbReference type="RefSeq" id="XP_025356090.1">
    <property type="nucleotide sequence ID" value="XM_025502396.1"/>
</dbReference>
<feature type="compositionally biased region" description="Low complexity" evidence="1">
    <location>
        <begin position="535"/>
        <end position="549"/>
    </location>
</feature>
<feature type="compositionally biased region" description="Polar residues" evidence="1">
    <location>
        <begin position="1136"/>
        <end position="1145"/>
    </location>
</feature>
<organism evidence="2 3">
    <name type="scientific">Meira miltonrushii</name>
    <dbReference type="NCBI Taxonomy" id="1280837"/>
    <lineage>
        <taxon>Eukaryota</taxon>
        <taxon>Fungi</taxon>
        <taxon>Dikarya</taxon>
        <taxon>Basidiomycota</taxon>
        <taxon>Ustilaginomycotina</taxon>
        <taxon>Exobasidiomycetes</taxon>
        <taxon>Exobasidiales</taxon>
        <taxon>Brachybasidiaceae</taxon>
        <taxon>Meira</taxon>
    </lineage>
</organism>
<evidence type="ECO:0000313" key="3">
    <source>
        <dbReference type="Proteomes" id="UP000245771"/>
    </source>
</evidence>
<feature type="region of interest" description="Disordered" evidence="1">
    <location>
        <begin position="392"/>
        <end position="477"/>
    </location>
</feature>
<gene>
    <name evidence="2" type="ORF">FA14DRAFT_46975</name>
</gene>
<feature type="compositionally biased region" description="Polar residues" evidence="1">
    <location>
        <begin position="1515"/>
        <end position="1553"/>
    </location>
</feature>
<dbReference type="OrthoDB" id="3259825at2759"/>
<feature type="compositionally biased region" description="Acidic residues" evidence="1">
    <location>
        <begin position="396"/>
        <end position="407"/>
    </location>
</feature>
<feature type="compositionally biased region" description="Polar residues" evidence="1">
    <location>
        <begin position="1452"/>
        <end position="1480"/>
    </location>
</feature>
<feature type="compositionally biased region" description="Polar residues" evidence="1">
    <location>
        <begin position="1582"/>
        <end position="1618"/>
    </location>
</feature>
<keyword evidence="3" id="KW-1185">Reference proteome</keyword>
<feature type="compositionally biased region" description="Polar residues" evidence="1">
    <location>
        <begin position="1185"/>
        <end position="1197"/>
    </location>
</feature>
<feature type="region of interest" description="Disordered" evidence="1">
    <location>
        <begin position="149"/>
        <end position="226"/>
    </location>
</feature>
<dbReference type="Proteomes" id="UP000245771">
    <property type="component" value="Unassembled WGS sequence"/>
</dbReference>
<feature type="compositionally biased region" description="Polar residues" evidence="1">
    <location>
        <begin position="1900"/>
        <end position="1923"/>
    </location>
</feature>
<feature type="region of interest" description="Disordered" evidence="1">
    <location>
        <begin position="1637"/>
        <end position="1659"/>
    </location>
</feature>